<name>A0A540M3N0_MALBA</name>
<sequence length="137" mass="15305">MGNCLRRDSTMVWAGDDNWIDVSQLQPNDKSAHNPEKHRLLGELRSYSSSGASTSSFSTSTSSIGGDQVKIKISKKELEELVVKGGANMQGLSSVEQLLTWVMINGHDGHDLYYDGRDEMDRQRPWRPVLQSIPEVN</sequence>
<dbReference type="STRING" id="106549.A0A540M3N0"/>
<reference evidence="1 2" key="1">
    <citation type="journal article" date="2019" name="G3 (Bethesda)">
        <title>Sequencing of a Wild Apple (Malus baccata) Genome Unravels the Differences Between Cultivated and Wild Apple Species Regarding Disease Resistance and Cold Tolerance.</title>
        <authorList>
            <person name="Chen X."/>
        </authorList>
    </citation>
    <scope>NUCLEOTIDE SEQUENCE [LARGE SCALE GENOMIC DNA]</scope>
    <source>
        <strain evidence="2">cv. Shandingzi</strain>
        <tissue evidence="1">Leaves</tissue>
    </source>
</reference>
<evidence type="ECO:0000313" key="2">
    <source>
        <dbReference type="Proteomes" id="UP000315295"/>
    </source>
</evidence>
<gene>
    <name evidence="1" type="ORF">C1H46_021023</name>
</gene>
<dbReference type="PANTHER" id="PTHR33647:SF5">
    <property type="entry name" value="OS01G0793900 PROTEIN"/>
    <property type="match status" value="1"/>
</dbReference>
<accession>A0A540M3N0</accession>
<evidence type="ECO:0000313" key="1">
    <source>
        <dbReference type="EMBL" id="TQD93354.1"/>
    </source>
</evidence>
<dbReference type="AlphaFoldDB" id="A0A540M3N0"/>
<dbReference type="EMBL" id="VIEB01000370">
    <property type="protein sequence ID" value="TQD93354.1"/>
    <property type="molecule type" value="Genomic_DNA"/>
</dbReference>
<keyword evidence="2" id="KW-1185">Reference proteome</keyword>
<proteinExistence type="predicted"/>
<dbReference type="PANTHER" id="PTHR33647">
    <property type="entry name" value="OS01G0793900 PROTEIN"/>
    <property type="match status" value="1"/>
</dbReference>
<dbReference type="Proteomes" id="UP000315295">
    <property type="component" value="Unassembled WGS sequence"/>
</dbReference>
<protein>
    <submittedName>
        <fullName evidence="1">Uncharacterized protein</fullName>
    </submittedName>
</protein>
<organism evidence="1 2">
    <name type="scientific">Malus baccata</name>
    <name type="common">Siberian crab apple</name>
    <name type="synonym">Pyrus baccata</name>
    <dbReference type="NCBI Taxonomy" id="106549"/>
    <lineage>
        <taxon>Eukaryota</taxon>
        <taxon>Viridiplantae</taxon>
        <taxon>Streptophyta</taxon>
        <taxon>Embryophyta</taxon>
        <taxon>Tracheophyta</taxon>
        <taxon>Spermatophyta</taxon>
        <taxon>Magnoliopsida</taxon>
        <taxon>eudicotyledons</taxon>
        <taxon>Gunneridae</taxon>
        <taxon>Pentapetalae</taxon>
        <taxon>rosids</taxon>
        <taxon>fabids</taxon>
        <taxon>Rosales</taxon>
        <taxon>Rosaceae</taxon>
        <taxon>Amygdaloideae</taxon>
        <taxon>Maleae</taxon>
        <taxon>Malus</taxon>
    </lineage>
</organism>
<comment type="caution">
    <text evidence="1">The sequence shown here is derived from an EMBL/GenBank/DDBJ whole genome shotgun (WGS) entry which is preliminary data.</text>
</comment>